<evidence type="ECO:0000313" key="5">
    <source>
        <dbReference type="Proteomes" id="UP000718281"/>
    </source>
</evidence>
<feature type="domain" description="Glucose-6-phosphate dehydrogenase assembly protein OpcA N-terminal" evidence="2">
    <location>
        <begin position="51"/>
        <end position="161"/>
    </location>
</feature>
<accession>A0A934X4L7</accession>
<dbReference type="PANTHER" id="PTHR38658:SF1">
    <property type="entry name" value="OXPP CYCLE PROTEIN OPCA-RELATED"/>
    <property type="match status" value="1"/>
</dbReference>
<reference evidence="4 5" key="1">
    <citation type="submission" date="2020-10" db="EMBL/GenBank/DDBJ databases">
        <title>Connecting structure to function with the recovery of over 1000 high-quality activated sludge metagenome-assembled genomes encoding full-length rRNA genes using long-read sequencing.</title>
        <authorList>
            <person name="Singleton C.M."/>
            <person name="Petriglieri F."/>
            <person name="Kristensen J.M."/>
            <person name="Kirkegaard R.H."/>
            <person name="Michaelsen T.Y."/>
            <person name="Andersen M.H."/>
            <person name="Karst S.M."/>
            <person name="Dueholm M.S."/>
            <person name="Nielsen P.H."/>
            <person name="Albertsen M."/>
        </authorList>
    </citation>
    <scope>NUCLEOTIDE SEQUENCE [LARGE SCALE GENOMIC DNA]</scope>
    <source>
        <strain evidence="4">AalE_18-Q3-R2-46_BAT3C.188</strain>
    </source>
</reference>
<feature type="region of interest" description="Disordered" evidence="1">
    <location>
        <begin position="303"/>
        <end position="384"/>
    </location>
</feature>
<dbReference type="InterPro" id="IPR046802">
    <property type="entry name" value="OpcA_G6PD_C"/>
</dbReference>
<dbReference type="AlphaFoldDB" id="A0A934X4L7"/>
<feature type="compositionally biased region" description="Polar residues" evidence="1">
    <location>
        <begin position="343"/>
        <end position="361"/>
    </location>
</feature>
<comment type="caution">
    <text evidence="4">The sequence shown here is derived from an EMBL/GenBank/DDBJ whole genome shotgun (WGS) entry which is preliminary data.</text>
</comment>
<dbReference type="Pfam" id="PF10128">
    <property type="entry name" value="OpcA_G6PD_assem"/>
    <property type="match status" value="1"/>
</dbReference>
<evidence type="ECO:0000313" key="4">
    <source>
        <dbReference type="EMBL" id="MBK6300268.1"/>
    </source>
</evidence>
<feature type="domain" description="Glucose-6-phosphate dehydrogenase assembly protein OpcA C-terminal" evidence="3">
    <location>
        <begin position="165"/>
        <end position="296"/>
    </location>
</feature>
<dbReference type="InterPro" id="IPR046801">
    <property type="entry name" value="OpcA_G6PD_N"/>
</dbReference>
<proteinExistence type="predicted"/>
<evidence type="ECO:0000259" key="2">
    <source>
        <dbReference type="Pfam" id="PF10128"/>
    </source>
</evidence>
<dbReference type="PANTHER" id="PTHR38658">
    <property type="entry name" value="OXPP CYCLE PROTEIN OPCA-RELATED"/>
    <property type="match status" value="1"/>
</dbReference>
<protein>
    <submittedName>
        <fullName evidence="4">Glucose-6-phosphate dehydrogenase assembly protein OpcA</fullName>
    </submittedName>
</protein>
<dbReference type="Proteomes" id="UP000718281">
    <property type="component" value="Unassembled WGS sequence"/>
</dbReference>
<feature type="compositionally biased region" description="Basic and acidic residues" evidence="1">
    <location>
        <begin position="317"/>
        <end position="328"/>
    </location>
</feature>
<dbReference type="EMBL" id="JADIXZ010000003">
    <property type="protein sequence ID" value="MBK6300268.1"/>
    <property type="molecule type" value="Genomic_DNA"/>
</dbReference>
<gene>
    <name evidence="4" type="ORF">IPF40_04160</name>
</gene>
<sequence length="384" mass="40715">MIVDLPSTSTAAIGKQLVQLRNEVGALALGRVLTLIVVVDDDAADEAVEIATEASRQHPCRIIVVISGSRRGANRIDGQIRVGGDAGASEVVIMRLFGKLAEHGQSVVTPLLLPDSPVVAWWPREAPSDLRHDPIAAMATRRVTDSAECSHPRAMLTRLAETYQPGDTDLSWTRITLWRGLLAAALDGPPYESVTAATVAGAPDSPSTDLLAAWLAWALRVPVTREDTQAGSGICAVGLERASGAIDLARPGDLVATMTQPGQPDRRISLRRRGDAECLADELRRLDADETYADVLRKGLPALGTTKGASRSAAVSESKREAERERRNHAAQLRTAAAEAGSLPSTVDTTTPAKPSGSTPTKPRVTRSTSATARTGRTTKEQPS</sequence>
<name>A0A934X4L7_9MICO</name>
<dbReference type="InterPro" id="IPR004555">
    <property type="entry name" value="G6PDH_assembly_OpcA"/>
</dbReference>
<evidence type="ECO:0000256" key="1">
    <source>
        <dbReference type="SAM" id="MobiDB-lite"/>
    </source>
</evidence>
<dbReference type="Pfam" id="PF20171">
    <property type="entry name" value="OpcA_G6PD_C"/>
    <property type="match status" value="1"/>
</dbReference>
<feature type="compositionally biased region" description="Low complexity" evidence="1">
    <location>
        <begin position="366"/>
        <end position="376"/>
    </location>
</feature>
<evidence type="ECO:0000259" key="3">
    <source>
        <dbReference type="Pfam" id="PF20171"/>
    </source>
</evidence>
<organism evidence="4 5">
    <name type="scientific">Candidatus Phosphoribacter hodrii</name>
    <dbReference type="NCBI Taxonomy" id="2953743"/>
    <lineage>
        <taxon>Bacteria</taxon>
        <taxon>Bacillati</taxon>
        <taxon>Actinomycetota</taxon>
        <taxon>Actinomycetes</taxon>
        <taxon>Micrococcales</taxon>
        <taxon>Dermatophilaceae</taxon>
        <taxon>Candidatus Phosphoribacter</taxon>
    </lineage>
</organism>